<keyword evidence="5" id="KW-0460">Magnesium</keyword>
<keyword evidence="5" id="KW-0479">Metal-binding</keyword>
<proteinExistence type="inferred from homology"/>
<dbReference type="OrthoDB" id="9801938at2"/>
<comment type="similarity">
    <text evidence="1 5">Belongs to the 5-formyltetrahydrofolate cyclo-ligase family.</text>
</comment>
<dbReference type="InterPro" id="IPR002698">
    <property type="entry name" value="FTHF_cligase"/>
</dbReference>
<protein>
    <recommendedName>
        <fullName evidence="5">5-formyltetrahydrofolate cyclo-ligase</fullName>
        <ecNumber evidence="5">6.3.3.2</ecNumber>
    </recommendedName>
</protein>
<comment type="cofactor">
    <cofactor evidence="5">
        <name>Mg(2+)</name>
        <dbReference type="ChEBI" id="CHEBI:18420"/>
    </cofactor>
</comment>
<comment type="catalytic activity">
    <reaction evidence="5">
        <text>(6S)-5-formyl-5,6,7,8-tetrahydrofolate + ATP = (6R)-5,10-methenyltetrahydrofolate + ADP + phosphate</text>
        <dbReference type="Rhea" id="RHEA:10488"/>
        <dbReference type="ChEBI" id="CHEBI:30616"/>
        <dbReference type="ChEBI" id="CHEBI:43474"/>
        <dbReference type="ChEBI" id="CHEBI:57455"/>
        <dbReference type="ChEBI" id="CHEBI:57457"/>
        <dbReference type="ChEBI" id="CHEBI:456216"/>
        <dbReference type="EC" id="6.3.3.2"/>
    </reaction>
</comment>
<organism evidence="6 7">
    <name type="scientific">Parathermosynechococcus lividus PCC 6715</name>
    <dbReference type="NCBI Taxonomy" id="1917166"/>
    <lineage>
        <taxon>Bacteria</taxon>
        <taxon>Bacillati</taxon>
        <taxon>Cyanobacteriota</taxon>
        <taxon>Cyanophyceae</taxon>
        <taxon>Acaryochloridales</taxon>
        <taxon>Thermosynechococcaceae</taxon>
        <taxon>Parathermosynechococcus</taxon>
    </lineage>
</organism>
<dbReference type="InterPro" id="IPR037171">
    <property type="entry name" value="NagB/RpiA_transferase-like"/>
</dbReference>
<keyword evidence="2 5" id="KW-0547">Nucleotide-binding</keyword>
<accession>A0A2D2Q5E4</accession>
<evidence type="ECO:0000256" key="3">
    <source>
        <dbReference type="ARBA" id="ARBA00022840"/>
    </source>
</evidence>
<dbReference type="AlphaFoldDB" id="A0A2D2Q5E4"/>
<dbReference type="InterPro" id="IPR024185">
    <property type="entry name" value="FTHF_cligase-like_sf"/>
</dbReference>
<gene>
    <name evidence="6" type="ORF">BRW62_01505</name>
</gene>
<dbReference type="Pfam" id="PF01812">
    <property type="entry name" value="5-FTHF_cyc-lig"/>
    <property type="match status" value="1"/>
</dbReference>
<evidence type="ECO:0000256" key="5">
    <source>
        <dbReference type="RuleBase" id="RU361279"/>
    </source>
</evidence>
<dbReference type="NCBIfam" id="TIGR02727">
    <property type="entry name" value="MTHFS_bact"/>
    <property type="match status" value="1"/>
</dbReference>
<evidence type="ECO:0000256" key="1">
    <source>
        <dbReference type="ARBA" id="ARBA00010638"/>
    </source>
</evidence>
<dbReference type="Proteomes" id="UP000231057">
    <property type="component" value="Chromosome"/>
</dbReference>
<dbReference type="GO" id="GO:0005524">
    <property type="term" value="F:ATP binding"/>
    <property type="evidence" value="ECO:0007669"/>
    <property type="project" value="UniProtKB-KW"/>
</dbReference>
<dbReference type="GO" id="GO:0035999">
    <property type="term" value="P:tetrahydrofolate interconversion"/>
    <property type="evidence" value="ECO:0007669"/>
    <property type="project" value="TreeGrafter"/>
</dbReference>
<dbReference type="PIRSF" id="PIRSF006806">
    <property type="entry name" value="FTHF_cligase"/>
    <property type="match status" value="1"/>
</dbReference>
<dbReference type="Gene3D" id="3.40.50.10420">
    <property type="entry name" value="NagB/RpiA/CoA transferase-like"/>
    <property type="match status" value="1"/>
</dbReference>
<keyword evidence="7" id="KW-1185">Reference proteome</keyword>
<keyword evidence="6" id="KW-0436">Ligase</keyword>
<dbReference type="PANTHER" id="PTHR23407">
    <property type="entry name" value="ATPASE INHIBITOR/5-FORMYLTETRAHYDROFOLATE CYCLO-LIGASE"/>
    <property type="match status" value="1"/>
</dbReference>
<name>A0A2D2Q5E4_PARLV</name>
<keyword evidence="3 5" id="KW-0067">ATP-binding</keyword>
<dbReference type="KEGG" id="slw:BRW62_01505"/>
<evidence type="ECO:0000313" key="7">
    <source>
        <dbReference type="Proteomes" id="UP000231057"/>
    </source>
</evidence>
<feature type="binding site" evidence="4">
    <location>
        <position position="38"/>
    </location>
    <ligand>
        <name>substrate</name>
    </ligand>
</feature>
<dbReference type="GO" id="GO:0030272">
    <property type="term" value="F:5-formyltetrahydrofolate cyclo-ligase activity"/>
    <property type="evidence" value="ECO:0007669"/>
    <property type="project" value="UniProtKB-EC"/>
</dbReference>
<reference evidence="7" key="2">
    <citation type="journal article" date="2022" name="Front. Microbiol.">
        <title>Comparative Genomic Analysis Revealed Distinct Molecular Components and Organization of CO2-Concentrating Mechanism in Thermophilic Cyanobacteria.</title>
        <authorList>
            <person name="Tang J."/>
            <person name="Zhou H."/>
            <person name="Yao D."/>
            <person name="Riaz S."/>
            <person name="You D."/>
            <person name="Klepacz-Smolka A."/>
            <person name="Daroch M."/>
        </authorList>
    </citation>
    <scope>NUCLEOTIDE SEQUENCE [LARGE SCALE GENOMIC DNA]</scope>
    <source>
        <strain evidence="7">PCC 6715</strain>
    </source>
</reference>
<dbReference type="PANTHER" id="PTHR23407:SF1">
    <property type="entry name" value="5-FORMYLTETRAHYDROFOLATE CYCLO-LIGASE"/>
    <property type="match status" value="1"/>
</dbReference>
<evidence type="ECO:0000256" key="2">
    <source>
        <dbReference type="ARBA" id="ARBA00022741"/>
    </source>
</evidence>
<sequence length="169" mass="19158">MSDSEWQERSHRLCQHLLAQPQFQAATTILTYVPHRREPDVRSLWSIPKRWGLPRVVGNTLVWHELTSPDAALQVGRYGILEPAATWPPIDPSTVELCLVPAIACDRRGYRLGYGAGFFDRLFVDPLWQAIPRWGIVFAATDQVSFPVEAWDHPLTAVCSEEGLRLTNL</sequence>
<dbReference type="EMBL" id="CP018092">
    <property type="protein sequence ID" value="ATS19457.1"/>
    <property type="molecule type" value="Genomic_DNA"/>
</dbReference>
<reference evidence="6 7" key="1">
    <citation type="submission" date="2016-11" db="EMBL/GenBank/DDBJ databases">
        <title>Complete genome sequence of thermophilic cyanobacteria strain Synechococcus sp. PCC6715.</title>
        <authorList>
            <person name="Tang J."/>
            <person name="Daroch M."/>
            <person name="Liang Y."/>
            <person name="Jiang D."/>
            <person name="Shah M."/>
        </authorList>
    </citation>
    <scope>NUCLEOTIDE SEQUENCE [LARGE SCALE GENOMIC DNA]</scope>
    <source>
        <strain evidence="6 7">PCC 6715</strain>
    </source>
</reference>
<dbReference type="SUPFAM" id="SSF100950">
    <property type="entry name" value="NagB/RpiA/CoA transferase-like"/>
    <property type="match status" value="1"/>
</dbReference>
<dbReference type="EC" id="6.3.3.2" evidence="5"/>
<dbReference type="GO" id="GO:0046872">
    <property type="term" value="F:metal ion binding"/>
    <property type="evidence" value="ECO:0007669"/>
    <property type="project" value="UniProtKB-KW"/>
</dbReference>
<dbReference type="GO" id="GO:0009396">
    <property type="term" value="P:folic acid-containing compound biosynthetic process"/>
    <property type="evidence" value="ECO:0007669"/>
    <property type="project" value="TreeGrafter"/>
</dbReference>
<feature type="binding site" evidence="4">
    <location>
        <position position="33"/>
    </location>
    <ligand>
        <name>substrate</name>
    </ligand>
</feature>
<evidence type="ECO:0000256" key="4">
    <source>
        <dbReference type="PIRSR" id="PIRSR006806-1"/>
    </source>
</evidence>
<evidence type="ECO:0000313" key="6">
    <source>
        <dbReference type="EMBL" id="ATS19457.1"/>
    </source>
</evidence>